<dbReference type="InterPro" id="IPR003852">
    <property type="entry name" value="Sig_transdc_His_kinase_KdpD_N"/>
</dbReference>
<accession>A0ABR9UVM8</accession>
<dbReference type="Pfam" id="PF02702">
    <property type="entry name" value="KdpD"/>
    <property type="match status" value="1"/>
</dbReference>
<keyword evidence="2 6" id="KW-0418">Kinase</keyword>
<dbReference type="EMBL" id="JADEWN010000046">
    <property type="protein sequence ID" value="MBE9192103.1"/>
    <property type="molecule type" value="Genomic_DNA"/>
</dbReference>
<evidence type="ECO:0000313" key="6">
    <source>
        <dbReference type="EMBL" id="MBE9192103.1"/>
    </source>
</evidence>
<dbReference type="GO" id="GO:0016301">
    <property type="term" value="F:kinase activity"/>
    <property type="evidence" value="ECO:0007669"/>
    <property type="project" value="UniProtKB-KW"/>
</dbReference>
<dbReference type="CDD" id="cd01987">
    <property type="entry name" value="USP_KdpD-like"/>
    <property type="match status" value="1"/>
</dbReference>
<reference evidence="6 7" key="1">
    <citation type="submission" date="2020-10" db="EMBL/GenBank/DDBJ databases">
        <authorList>
            <person name="Castelo-Branco R."/>
            <person name="Eusebio N."/>
            <person name="Adriana R."/>
            <person name="Vieira A."/>
            <person name="Brugerolle De Fraissinette N."/>
            <person name="Rezende De Castro R."/>
            <person name="Schneider M.P."/>
            <person name="Vasconcelos V."/>
            <person name="Leao P.N."/>
        </authorList>
    </citation>
    <scope>NUCLEOTIDE SEQUENCE [LARGE SCALE GENOMIC DNA]</scope>
    <source>
        <strain evidence="6 7">LEGE 06123</strain>
    </source>
</reference>
<organism evidence="6 7">
    <name type="scientific">Gloeocapsopsis crepidinum LEGE 06123</name>
    <dbReference type="NCBI Taxonomy" id="588587"/>
    <lineage>
        <taxon>Bacteria</taxon>
        <taxon>Bacillati</taxon>
        <taxon>Cyanobacteriota</taxon>
        <taxon>Cyanophyceae</taxon>
        <taxon>Oscillatoriophycideae</taxon>
        <taxon>Chroococcales</taxon>
        <taxon>Chroococcaceae</taxon>
        <taxon>Gloeocapsopsis</taxon>
    </lineage>
</organism>
<gene>
    <name evidence="6" type="ORF">IQ230_17435</name>
</gene>
<dbReference type="Pfam" id="PF00582">
    <property type="entry name" value="Usp"/>
    <property type="match status" value="1"/>
</dbReference>
<dbReference type="InterPro" id="IPR014729">
    <property type="entry name" value="Rossmann-like_a/b/a_fold"/>
</dbReference>
<protein>
    <submittedName>
        <fullName evidence="6">Sensor histidine kinase KdpD</fullName>
    </submittedName>
</protein>
<comment type="caution">
    <text evidence="6">The sequence shown here is derived from an EMBL/GenBank/DDBJ whole genome shotgun (WGS) entry which is preliminary data.</text>
</comment>
<evidence type="ECO:0000256" key="3">
    <source>
        <dbReference type="ARBA" id="ARBA00023012"/>
    </source>
</evidence>
<evidence type="ECO:0000259" key="5">
    <source>
        <dbReference type="Pfam" id="PF02702"/>
    </source>
</evidence>
<keyword evidence="7" id="KW-1185">Reference proteome</keyword>
<dbReference type="Gene3D" id="3.40.50.300">
    <property type="entry name" value="P-loop containing nucleotide triphosphate hydrolases"/>
    <property type="match status" value="1"/>
</dbReference>
<evidence type="ECO:0000259" key="4">
    <source>
        <dbReference type="Pfam" id="PF00582"/>
    </source>
</evidence>
<dbReference type="RefSeq" id="WP_193933551.1">
    <property type="nucleotide sequence ID" value="NZ_CAWPMZ010000080.1"/>
</dbReference>
<proteinExistence type="predicted"/>
<dbReference type="Gene3D" id="3.40.50.620">
    <property type="entry name" value="HUPs"/>
    <property type="match status" value="1"/>
</dbReference>
<dbReference type="InterPro" id="IPR052023">
    <property type="entry name" value="Histidine_kinase_KdpD"/>
</dbReference>
<dbReference type="PANTHER" id="PTHR45569:SF1">
    <property type="entry name" value="SENSOR PROTEIN KDPD"/>
    <property type="match status" value="1"/>
</dbReference>
<keyword evidence="1" id="KW-0808">Transferase</keyword>
<sequence length="393" mass="43975">MFQNEIASEPIPTSSSIIRSARKGKHKIFIGMAPGVGKTYRMLEEAQALKQEGVDVVIGLLETHGRKETAQKAYGLELIPRQEIVRSGLTLTEMDTEAILARSPQLILIDELAHTNVPGSEREKRYQDVEVILAAGIDVYSTVNIQHIESLNDLVARITGVVVRERVPDRLIEEADEVVVIDVTPETLEERLLEGKIYAPEKIHQALANFFQRRNLIALRELALREVADNVEEDAIALNANFSNEQLAGQTCNIHERVLVCVSTYPNSLQLLRRGARIAGYMNAPLYAVFVAHPDRFLTKAESLHIETCKHLCQDFGGTFIQVTSYNISSAIANVAKQYRITQIVIGESQRSRWKMLLRGSLTQHLVRLLKNIDIHIIGSEKNAEFNSVAPVE</sequence>
<dbReference type="PANTHER" id="PTHR45569">
    <property type="entry name" value="SENSOR PROTEIN KDPD"/>
    <property type="match status" value="1"/>
</dbReference>
<dbReference type="SUPFAM" id="SSF52402">
    <property type="entry name" value="Adenine nucleotide alpha hydrolases-like"/>
    <property type="match status" value="1"/>
</dbReference>
<name>A0ABR9UVM8_9CHRO</name>
<dbReference type="Proteomes" id="UP000651156">
    <property type="component" value="Unassembled WGS sequence"/>
</dbReference>
<evidence type="ECO:0000313" key="7">
    <source>
        <dbReference type="Proteomes" id="UP000651156"/>
    </source>
</evidence>
<dbReference type="InterPro" id="IPR006016">
    <property type="entry name" value="UspA"/>
</dbReference>
<feature type="domain" description="UspA" evidence="4">
    <location>
        <begin position="256"/>
        <end position="369"/>
    </location>
</feature>
<evidence type="ECO:0000256" key="1">
    <source>
        <dbReference type="ARBA" id="ARBA00022679"/>
    </source>
</evidence>
<feature type="domain" description="Signal transduction histidine kinase osmosensitive K+ channel sensor N-terminal" evidence="5">
    <location>
        <begin position="23"/>
        <end position="231"/>
    </location>
</feature>
<evidence type="ECO:0000256" key="2">
    <source>
        <dbReference type="ARBA" id="ARBA00022777"/>
    </source>
</evidence>
<keyword evidence="3" id="KW-0902">Two-component regulatory system</keyword>
<dbReference type="InterPro" id="IPR027417">
    <property type="entry name" value="P-loop_NTPase"/>
</dbReference>